<evidence type="ECO:0000256" key="1">
    <source>
        <dbReference type="SAM" id="MobiDB-lite"/>
    </source>
</evidence>
<dbReference type="Proteomes" id="UP000811619">
    <property type="component" value="Unassembled WGS sequence"/>
</dbReference>
<protein>
    <submittedName>
        <fullName evidence="2">Uncharacterized protein</fullName>
    </submittedName>
</protein>
<keyword evidence="3" id="KW-1185">Reference proteome</keyword>
<reference evidence="2" key="1">
    <citation type="journal article" date="2020" name="bioRxiv">
        <title>Whole genome comparisons of ergot fungi reveals the divergence and evolution of species within the genus Claviceps are the result of varying mechanisms driving genome evolution and host range expansion.</title>
        <authorList>
            <person name="Wyka S.A."/>
            <person name="Mondo S.J."/>
            <person name="Liu M."/>
            <person name="Dettman J."/>
            <person name="Nalam V."/>
            <person name="Broders K.D."/>
        </authorList>
    </citation>
    <scope>NUCLEOTIDE SEQUENCE</scope>
    <source>
        <strain evidence="2">CCC 489</strain>
    </source>
</reference>
<sequence length="649" mass="72797">MPRQYVLFGRLVPRFAARRLTLVLLGLFVFAFTLILTLLSRVPPSPSVSAHKTKVSPHLSHLPHVGNSLSRSFLNPFRQKSHRPPHNEKDEHAGSSWLADLSWLKVPFSSTFTIDQDRALLPPLKPRQSIYCYYDATAKKTSQEKDAESELLLTWRRAWWAQGFRPIILSASEAMNNPSYDILQRLKVDANLKEDLMRWLAWETMDGGILSSYTLLPTVPKEDSLLAYLRRGEYPHLTRWKDLDDALFTGQKDHVRSAIQAIINMAPSNLQKAKNLMASVPAEVFSVDKARTPLAAYTEATISKKYPTVAEAFKKSKADGLASLNRLITTHLHVAWQNRFSDGIEVLKPFPEHMSTLVSNALQLARQLATCSESPMPGTCPPNMSRCTPCVAMSPIPVTTPARFHNVSKIFTIGTVPHPWTRSVLTELRSSFNVSWIRQESPRDAWIMAVSQDLLGTGVSSTTRLVRLKEAVAGDYATAHSLWVAAEKDMPTDMSWYFGFAIPKKGLGDGRAVAPVPADRQPDKKKKNPYRDSSPLVTPEQMHAEQPLIDDAKRVVALTKSTDETKLRASLEAWNMADAEIWKFVRAFQSRRHKEREQWEKSEAEYSSGSGTEKGRSAWNRWQDGKAKSGPSSKPTRADDSKDKKGAGS</sequence>
<evidence type="ECO:0000313" key="3">
    <source>
        <dbReference type="Proteomes" id="UP000811619"/>
    </source>
</evidence>
<proteinExistence type="predicted"/>
<feature type="compositionally biased region" description="Basic and acidic residues" evidence="1">
    <location>
        <begin position="636"/>
        <end position="649"/>
    </location>
</feature>
<name>A0A8K0NK30_9HYPO</name>
<dbReference type="OrthoDB" id="5312133at2759"/>
<accession>A0A8K0NK30</accession>
<organism evidence="2 3">
    <name type="scientific">Claviceps africana</name>
    <dbReference type="NCBI Taxonomy" id="83212"/>
    <lineage>
        <taxon>Eukaryota</taxon>
        <taxon>Fungi</taxon>
        <taxon>Dikarya</taxon>
        <taxon>Ascomycota</taxon>
        <taxon>Pezizomycotina</taxon>
        <taxon>Sordariomycetes</taxon>
        <taxon>Hypocreomycetidae</taxon>
        <taxon>Hypocreales</taxon>
        <taxon>Clavicipitaceae</taxon>
        <taxon>Claviceps</taxon>
    </lineage>
</organism>
<dbReference type="PANTHER" id="PTHR42055">
    <property type="entry name" value="YALI0E03476P"/>
    <property type="match status" value="1"/>
</dbReference>
<gene>
    <name evidence="2" type="ORF">E4U42_005425</name>
</gene>
<feature type="compositionally biased region" description="Basic and acidic residues" evidence="1">
    <location>
        <begin position="595"/>
        <end position="604"/>
    </location>
</feature>
<dbReference type="EMBL" id="SRPY01000513">
    <property type="protein sequence ID" value="KAG5922615.1"/>
    <property type="molecule type" value="Genomic_DNA"/>
</dbReference>
<feature type="region of interest" description="Disordered" evidence="1">
    <location>
        <begin position="511"/>
        <end position="546"/>
    </location>
</feature>
<dbReference type="AlphaFoldDB" id="A0A8K0NK30"/>
<evidence type="ECO:0000313" key="2">
    <source>
        <dbReference type="EMBL" id="KAG5922615.1"/>
    </source>
</evidence>
<feature type="region of interest" description="Disordered" evidence="1">
    <location>
        <begin position="593"/>
        <end position="649"/>
    </location>
</feature>
<comment type="caution">
    <text evidence="2">The sequence shown here is derived from an EMBL/GenBank/DDBJ whole genome shotgun (WGS) entry which is preliminary data.</text>
</comment>
<dbReference type="PANTHER" id="PTHR42055:SF1">
    <property type="entry name" value="YALI0E03476P"/>
    <property type="match status" value="1"/>
</dbReference>